<protein>
    <submittedName>
        <fullName evidence="2">Uncharacterized protein</fullName>
    </submittedName>
</protein>
<evidence type="ECO:0000313" key="1">
    <source>
        <dbReference type="Proteomes" id="UP000095284"/>
    </source>
</evidence>
<dbReference type="WBParaSite" id="BXY_1245800.1">
    <property type="protein sequence ID" value="BXY_1245800.1"/>
    <property type="gene ID" value="BXY_1245800"/>
</dbReference>
<organism evidence="1 2">
    <name type="scientific">Bursaphelenchus xylophilus</name>
    <name type="common">Pinewood nematode worm</name>
    <name type="synonym">Aphelenchoides xylophilus</name>
    <dbReference type="NCBI Taxonomy" id="6326"/>
    <lineage>
        <taxon>Eukaryota</taxon>
        <taxon>Metazoa</taxon>
        <taxon>Ecdysozoa</taxon>
        <taxon>Nematoda</taxon>
        <taxon>Chromadorea</taxon>
        <taxon>Rhabditida</taxon>
        <taxon>Tylenchina</taxon>
        <taxon>Tylenchomorpha</taxon>
        <taxon>Aphelenchoidea</taxon>
        <taxon>Aphelenchoididae</taxon>
        <taxon>Bursaphelenchus</taxon>
    </lineage>
</organism>
<name>A0A1I7SHE2_BURXY</name>
<dbReference type="AlphaFoldDB" id="A0A1I7SHE2"/>
<sequence length="107" mass="12153">MFDVRVSEKCKIFETSFFGLFPFSLNPQTVGEYQSSFARSDPVKRGVIAVRSGTLYRFCGAIGRYIIWEVVTARILAFGVAIGKLKSRDHFCAYCTRKFGYRDSLLS</sequence>
<accession>A0A1I7SHE2</accession>
<dbReference type="Proteomes" id="UP000095284">
    <property type="component" value="Unplaced"/>
</dbReference>
<evidence type="ECO:0000313" key="2">
    <source>
        <dbReference type="WBParaSite" id="BXY_1245800.1"/>
    </source>
</evidence>
<reference evidence="2" key="1">
    <citation type="submission" date="2016-11" db="UniProtKB">
        <authorList>
            <consortium name="WormBaseParasite"/>
        </authorList>
    </citation>
    <scope>IDENTIFICATION</scope>
</reference>
<proteinExistence type="predicted"/>